<dbReference type="GO" id="GO:0022857">
    <property type="term" value="F:transmembrane transporter activity"/>
    <property type="evidence" value="ECO:0007669"/>
    <property type="project" value="TreeGrafter"/>
</dbReference>
<evidence type="ECO:0000256" key="3">
    <source>
        <dbReference type="ARBA" id="ARBA00022741"/>
    </source>
</evidence>
<dbReference type="SMART" id="SM00382">
    <property type="entry name" value="AAA"/>
    <property type="match status" value="1"/>
</dbReference>
<feature type="domain" description="ABC transporter" evidence="5">
    <location>
        <begin position="7"/>
        <end position="237"/>
    </location>
</feature>
<dbReference type="RefSeq" id="WP_061913133.1">
    <property type="nucleotide sequence ID" value="NZ_DF967971.1"/>
</dbReference>
<dbReference type="InterPro" id="IPR017911">
    <property type="entry name" value="MacB-like_ATP-bd"/>
</dbReference>
<name>A0A0N8GNI2_9CHLR</name>
<keyword evidence="3" id="KW-0547">Nucleotide-binding</keyword>
<dbReference type="EMBL" id="LGHJ01000006">
    <property type="protein sequence ID" value="KPL78170.1"/>
    <property type="molecule type" value="Genomic_DNA"/>
</dbReference>
<dbReference type="GO" id="GO:0005524">
    <property type="term" value="F:ATP binding"/>
    <property type="evidence" value="ECO:0007669"/>
    <property type="project" value="UniProtKB-KW"/>
</dbReference>
<dbReference type="CDD" id="cd03255">
    <property type="entry name" value="ABC_MJ0796_LolCDE_FtsE"/>
    <property type="match status" value="1"/>
</dbReference>
<dbReference type="PANTHER" id="PTHR24220:SF689">
    <property type="entry name" value="LIPOPROTEIN-RELEASING SYSTEM ATP-BINDING PROTEIN LOLD"/>
    <property type="match status" value="1"/>
</dbReference>
<proteinExistence type="inferred from homology"/>
<dbReference type="InterPro" id="IPR027417">
    <property type="entry name" value="P-loop_NTPase"/>
</dbReference>
<keyword evidence="2" id="KW-0813">Transport</keyword>
<dbReference type="OrthoDB" id="9804270at2"/>
<evidence type="ECO:0000256" key="2">
    <source>
        <dbReference type="ARBA" id="ARBA00022448"/>
    </source>
</evidence>
<evidence type="ECO:0000313" key="7">
    <source>
        <dbReference type="Proteomes" id="UP000050514"/>
    </source>
</evidence>
<dbReference type="GO" id="GO:0005886">
    <property type="term" value="C:plasma membrane"/>
    <property type="evidence" value="ECO:0007669"/>
    <property type="project" value="UniProtKB-ARBA"/>
</dbReference>
<accession>A0A0N8GNI2</accession>
<dbReference type="PROSITE" id="PS00211">
    <property type="entry name" value="ABC_TRANSPORTER_1"/>
    <property type="match status" value="1"/>
</dbReference>
<dbReference type="STRING" id="360411.AC812_01770"/>
<dbReference type="InterPro" id="IPR015854">
    <property type="entry name" value="ABC_transpr_LolD-like"/>
</dbReference>
<comment type="similarity">
    <text evidence="1">Belongs to the ABC transporter superfamily.</text>
</comment>
<dbReference type="FunFam" id="3.40.50.300:FF:000056">
    <property type="entry name" value="Cell division ATP-binding protein FtsE"/>
    <property type="match status" value="1"/>
</dbReference>
<dbReference type="Gene3D" id="3.40.50.300">
    <property type="entry name" value="P-loop containing nucleotide triphosphate hydrolases"/>
    <property type="match status" value="1"/>
</dbReference>
<keyword evidence="7" id="KW-1185">Reference proteome</keyword>
<dbReference type="InterPro" id="IPR003439">
    <property type="entry name" value="ABC_transporter-like_ATP-bd"/>
</dbReference>
<dbReference type="AlphaFoldDB" id="A0A0N8GNI2"/>
<sequence>MSASPILKLVDVQKTYPSPSGGQAVLKGINLQVFPGEFVLIYGKSGAGKTTLVNMIAGIDTLSGGEVLCDGVSLHRLNESRRARFRGQKIGIIYQSFYLLPNLSLLDNVMLPMDFCRQFHPLRSPQRALQLLDSVELKDHAYKRPAAISGGQQQRVAIARALANDPPLIVADEPTGRLDSVTAETIIQIFIRLAEEGKAVLMVTHDTSLMERATRCLRLEDGRLHECQAQLPAEVTA</sequence>
<dbReference type="GO" id="GO:0016887">
    <property type="term" value="F:ATP hydrolysis activity"/>
    <property type="evidence" value="ECO:0007669"/>
    <property type="project" value="InterPro"/>
</dbReference>
<organism evidence="6 7">
    <name type="scientific">Bellilinea caldifistulae</name>
    <dbReference type="NCBI Taxonomy" id="360411"/>
    <lineage>
        <taxon>Bacteria</taxon>
        <taxon>Bacillati</taxon>
        <taxon>Chloroflexota</taxon>
        <taxon>Anaerolineae</taxon>
        <taxon>Anaerolineales</taxon>
        <taxon>Anaerolineaceae</taxon>
        <taxon>Bellilinea</taxon>
    </lineage>
</organism>
<evidence type="ECO:0000256" key="1">
    <source>
        <dbReference type="ARBA" id="ARBA00005417"/>
    </source>
</evidence>
<dbReference type="InterPro" id="IPR017871">
    <property type="entry name" value="ABC_transporter-like_CS"/>
</dbReference>
<comment type="caution">
    <text evidence="6">The sequence shown here is derived from an EMBL/GenBank/DDBJ whole genome shotgun (WGS) entry which is preliminary data.</text>
</comment>
<dbReference type="PROSITE" id="PS50893">
    <property type="entry name" value="ABC_TRANSPORTER_2"/>
    <property type="match status" value="1"/>
</dbReference>
<evidence type="ECO:0000256" key="4">
    <source>
        <dbReference type="ARBA" id="ARBA00022840"/>
    </source>
</evidence>
<dbReference type="Pfam" id="PF00005">
    <property type="entry name" value="ABC_tran"/>
    <property type="match status" value="1"/>
</dbReference>
<dbReference type="Proteomes" id="UP000050514">
    <property type="component" value="Unassembled WGS sequence"/>
</dbReference>
<evidence type="ECO:0000313" key="6">
    <source>
        <dbReference type="EMBL" id="KPL78170.1"/>
    </source>
</evidence>
<protein>
    <submittedName>
        <fullName evidence="6">ABC transporter ATP-binding protein</fullName>
    </submittedName>
</protein>
<reference evidence="6 7" key="1">
    <citation type="submission" date="2015-07" db="EMBL/GenBank/DDBJ databases">
        <title>Draft genome of Bellilinea caldifistulae DSM 17877.</title>
        <authorList>
            <person name="Hemp J."/>
            <person name="Ward L.M."/>
            <person name="Pace L.A."/>
            <person name="Fischer W.W."/>
        </authorList>
    </citation>
    <scope>NUCLEOTIDE SEQUENCE [LARGE SCALE GENOMIC DNA]</scope>
    <source>
        <strain evidence="6 7">GOMI-1</strain>
    </source>
</reference>
<dbReference type="InterPro" id="IPR003593">
    <property type="entry name" value="AAA+_ATPase"/>
</dbReference>
<gene>
    <name evidence="6" type="ORF">AC812_01770</name>
</gene>
<evidence type="ECO:0000259" key="5">
    <source>
        <dbReference type="PROSITE" id="PS50893"/>
    </source>
</evidence>
<dbReference type="PANTHER" id="PTHR24220">
    <property type="entry name" value="IMPORT ATP-BINDING PROTEIN"/>
    <property type="match status" value="1"/>
</dbReference>
<dbReference type="SUPFAM" id="SSF52540">
    <property type="entry name" value="P-loop containing nucleoside triphosphate hydrolases"/>
    <property type="match status" value="1"/>
</dbReference>
<dbReference type="PATRIC" id="fig|360411.5.peg.543"/>
<keyword evidence="4 6" id="KW-0067">ATP-binding</keyword>